<dbReference type="EMBL" id="JZKH01000302">
    <property type="protein sequence ID" value="KJS57725.1"/>
    <property type="molecule type" value="Genomic_DNA"/>
</dbReference>
<organism evidence="2 3">
    <name type="scientific">Streptomyces rubellomurinus (strain ATCC 31215)</name>
    <dbReference type="NCBI Taxonomy" id="359131"/>
    <lineage>
        <taxon>Bacteria</taxon>
        <taxon>Bacillati</taxon>
        <taxon>Actinomycetota</taxon>
        <taxon>Actinomycetes</taxon>
        <taxon>Kitasatosporales</taxon>
        <taxon>Streptomycetaceae</taxon>
        <taxon>Streptomyces</taxon>
    </lineage>
</organism>
<feature type="non-terminal residue" evidence="2">
    <location>
        <position position="1"/>
    </location>
</feature>
<reference evidence="2 3" key="1">
    <citation type="submission" date="2015-02" db="EMBL/GenBank/DDBJ databases">
        <authorList>
            <person name="Ju K.-S."/>
            <person name="Doroghazi J.R."/>
            <person name="Metcalf W."/>
        </authorList>
    </citation>
    <scope>NUCLEOTIDE SEQUENCE [LARGE SCALE GENOMIC DNA]</scope>
    <source>
        <strain evidence="2 3">ATCC 31215</strain>
    </source>
</reference>
<dbReference type="PATRIC" id="fig|359131.3.peg.4012"/>
<gene>
    <name evidence="2" type="ORF">VM95_37935</name>
</gene>
<evidence type="ECO:0000313" key="3">
    <source>
        <dbReference type="Proteomes" id="UP000033699"/>
    </source>
</evidence>
<feature type="region of interest" description="Disordered" evidence="1">
    <location>
        <begin position="73"/>
        <end position="100"/>
    </location>
</feature>
<dbReference type="AlphaFoldDB" id="A0A0F2T5U4"/>
<proteinExistence type="predicted"/>
<accession>A0A0F2T5U4</accession>
<sequence length="100" mass="11043">CPPAQRNRCTTAATRPAPVTEEAITQHLATLGHPDLPHHWDPGTRTLTIPAPVDRRVCLNTAQRFQITVHGQRRDGDPYWTSRFNGSPTLTVPSMPANPT</sequence>
<evidence type="ECO:0000256" key="1">
    <source>
        <dbReference type="SAM" id="MobiDB-lite"/>
    </source>
</evidence>
<comment type="caution">
    <text evidence="2">The sequence shown here is derived from an EMBL/GenBank/DDBJ whole genome shotgun (WGS) entry which is preliminary data.</text>
</comment>
<name>A0A0F2T5U4_STRR3</name>
<evidence type="ECO:0000313" key="2">
    <source>
        <dbReference type="EMBL" id="KJS57725.1"/>
    </source>
</evidence>
<dbReference type="Proteomes" id="UP000033699">
    <property type="component" value="Unassembled WGS sequence"/>
</dbReference>
<feature type="compositionally biased region" description="Polar residues" evidence="1">
    <location>
        <begin position="82"/>
        <end position="92"/>
    </location>
</feature>
<protein>
    <submittedName>
        <fullName evidence="2">Uncharacterized protein</fullName>
    </submittedName>
</protein>
<keyword evidence="3" id="KW-1185">Reference proteome</keyword>